<feature type="region of interest" description="Disordered" evidence="2">
    <location>
        <begin position="301"/>
        <end position="345"/>
    </location>
</feature>
<dbReference type="Gene3D" id="3.40.850.10">
    <property type="entry name" value="Kinesin motor domain"/>
    <property type="match status" value="1"/>
</dbReference>
<feature type="compositionally biased region" description="Basic and acidic residues" evidence="2">
    <location>
        <begin position="329"/>
        <end position="345"/>
    </location>
</feature>
<evidence type="ECO:0000256" key="1">
    <source>
        <dbReference type="PROSITE-ProRule" id="PRU00283"/>
    </source>
</evidence>
<feature type="compositionally biased region" description="Basic and acidic residues" evidence="2">
    <location>
        <begin position="184"/>
        <end position="198"/>
    </location>
</feature>
<gene>
    <name evidence="4" type="primary">DSK1</name>
    <name evidence="4" type="ORF">SNEC2469_LOCUS3419</name>
</gene>
<keyword evidence="5" id="KW-1185">Reference proteome</keyword>
<proteinExistence type="inferred from homology"/>
<accession>A0A812KS40</accession>
<dbReference type="Pfam" id="PF00225">
    <property type="entry name" value="Kinesin"/>
    <property type="match status" value="1"/>
</dbReference>
<organism evidence="4 5">
    <name type="scientific">Symbiodinium necroappetens</name>
    <dbReference type="NCBI Taxonomy" id="1628268"/>
    <lineage>
        <taxon>Eukaryota</taxon>
        <taxon>Sar</taxon>
        <taxon>Alveolata</taxon>
        <taxon>Dinophyceae</taxon>
        <taxon>Suessiales</taxon>
        <taxon>Symbiodiniaceae</taxon>
        <taxon>Symbiodinium</taxon>
    </lineage>
</organism>
<dbReference type="GO" id="GO:0005819">
    <property type="term" value="C:spindle"/>
    <property type="evidence" value="ECO:0007669"/>
    <property type="project" value="TreeGrafter"/>
</dbReference>
<reference evidence="4" key="1">
    <citation type="submission" date="2021-02" db="EMBL/GenBank/DDBJ databases">
        <authorList>
            <person name="Dougan E. K."/>
            <person name="Rhodes N."/>
            <person name="Thang M."/>
            <person name="Chan C."/>
        </authorList>
    </citation>
    <scope>NUCLEOTIDE SEQUENCE</scope>
</reference>
<dbReference type="PROSITE" id="PS50067">
    <property type="entry name" value="KINESIN_MOTOR_2"/>
    <property type="match status" value="1"/>
</dbReference>
<dbReference type="PRINTS" id="PR00380">
    <property type="entry name" value="KINESINHEAVY"/>
</dbReference>
<dbReference type="EMBL" id="CAJNJA010007791">
    <property type="protein sequence ID" value="CAE7229053.1"/>
    <property type="molecule type" value="Genomic_DNA"/>
</dbReference>
<dbReference type="OrthoDB" id="3176171at2759"/>
<keyword evidence="1" id="KW-0067">ATP-binding</keyword>
<dbReference type="InterPro" id="IPR001752">
    <property type="entry name" value="Kinesin_motor_dom"/>
</dbReference>
<comment type="similarity">
    <text evidence="1">Belongs to the TRAFAC class myosin-kinesin ATPase superfamily. Kinesin family.</text>
</comment>
<evidence type="ECO:0000256" key="2">
    <source>
        <dbReference type="SAM" id="MobiDB-lite"/>
    </source>
</evidence>
<protein>
    <submittedName>
        <fullName evidence="4">DSK1 protein</fullName>
    </submittedName>
</protein>
<dbReference type="GO" id="GO:0016887">
    <property type="term" value="F:ATP hydrolysis activity"/>
    <property type="evidence" value="ECO:0007669"/>
    <property type="project" value="TreeGrafter"/>
</dbReference>
<dbReference type="InterPro" id="IPR027640">
    <property type="entry name" value="Kinesin-like_fam"/>
</dbReference>
<dbReference type="GO" id="GO:0005874">
    <property type="term" value="C:microtubule"/>
    <property type="evidence" value="ECO:0007669"/>
    <property type="project" value="TreeGrafter"/>
</dbReference>
<dbReference type="GO" id="GO:0007018">
    <property type="term" value="P:microtubule-based movement"/>
    <property type="evidence" value="ECO:0007669"/>
    <property type="project" value="InterPro"/>
</dbReference>
<dbReference type="AlphaFoldDB" id="A0A812KS40"/>
<dbReference type="PANTHER" id="PTHR24115">
    <property type="entry name" value="KINESIN-RELATED"/>
    <property type="match status" value="1"/>
</dbReference>
<dbReference type="SUPFAM" id="SSF52540">
    <property type="entry name" value="P-loop containing nucleoside triphosphate hydrolases"/>
    <property type="match status" value="1"/>
</dbReference>
<dbReference type="GO" id="GO:0005871">
    <property type="term" value="C:kinesin complex"/>
    <property type="evidence" value="ECO:0007669"/>
    <property type="project" value="TreeGrafter"/>
</dbReference>
<feature type="compositionally biased region" description="Basic residues" evidence="2">
    <location>
        <begin position="303"/>
        <end position="316"/>
    </location>
</feature>
<sequence>MAGPAASNLCVYKQAAAPIIETSCSGGVGLLFMFGQTGSGKTHTMHAVHELAALEIFGSDPAAVGVQFLELRGDKAFDLLANPEGKSKTFPELRLREHAGAYHAEGAMELSPRSPEDMQVVLETAHARRRTASTGANAVSSRSHAVCLLRIQRKGPEESREPTGPKGLLGPRAGLLVLVDCAGSERKKDSRGHSKEQQQESAEINASLGGPVPRAAENGHSWRALGAPRLYALKAGGDLHGVALRVTTLRLGTALAGCCEQEEKARRPSTDHSHHTLHITCNFFSRVLRLIRISWSKCPRNGAGRRRLQSSGRRRAAPHESFSILNGREGGRERERARESACRSW</sequence>
<comment type="caution">
    <text evidence="4">The sequence shown here is derived from an EMBL/GenBank/DDBJ whole genome shotgun (WGS) entry which is preliminary data.</text>
</comment>
<dbReference type="Proteomes" id="UP000601435">
    <property type="component" value="Unassembled WGS sequence"/>
</dbReference>
<feature type="binding site" evidence="1">
    <location>
        <begin position="35"/>
        <end position="42"/>
    </location>
    <ligand>
        <name>ATP</name>
        <dbReference type="ChEBI" id="CHEBI:30616"/>
    </ligand>
</feature>
<keyword evidence="1" id="KW-0505">Motor protein</keyword>
<dbReference type="SMART" id="SM00129">
    <property type="entry name" value="KISc"/>
    <property type="match status" value="1"/>
</dbReference>
<dbReference type="InterPro" id="IPR036961">
    <property type="entry name" value="Kinesin_motor_dom_sf"/>
</dbReference>
<dbReference type="PANTHER" id="PTHR24115:SF0">
    <property type="entry name" value="FI21273P1-RELATED"/>
    <property type="match status" value="1"/>
</dbReference>
<dbReference type="GO" id="GO:0003777">
    <property type="term" value="F:microtubule motor activity"/>
    <property type="evidence" value="ECO:0007669"/>
    <property type="project" value="InterPro"/>
</dbReference>
<keyword evidence="1" id="KW-0547">Nucleotide-binding</keyword>
<evidence type="ECO:0000259" key="3">
    <source>
        <dbReference type="PROSITE" id="PS50067"/>
    </source>
</evidence>
<name>A0A812KS40_9DINO</name>
<dbReference type="GO" id="GO:0008017">
    <property type="term" value="F:microtubule binding"/>
    <property type="evidence" value="ECO:0007669"/>
    <property type="project" value="InterPro"/>
</dbReference>
<feature type="domain" description="Kinesin motor" evidence="3">
    <location>
        <begin position="1"/>
        <end position="208"/>
    </location>
</feature>
<evidence type="ECO:0000313" key="5">
    <source>
        <dbReference type="Proteomes" id="UP000601435"/>
    </source>
</evidence>
<evidence type="ECO:0000313" key="4">
    <source>
        <dbReference type="EMBL" id="CAE7229053.1"/>
    </source>
</evidence>
<feature type="region of interest" description="Disordered" evidence="2">
    <location>
        <begin position="184"/>
        <end position="217"/>
    </location>
</feature>
<dbReference type="InterPro" id="IPR027417">
    <property type="entry name" value="P-loop_NTPase"/>
</dbReference>
<dbReference type="GO" id="GO:0005524">
    <property type="term" value="F:ATP binding"/>
    <property type="evidence" value="ECO:0007669"/>
    <property type="project" value="UniProtKB-UniRule"/>
</dbReference>